<keyword evidence="1" id="KW-0812">Transmembrane</keyword>
<feature type="transmembrane region" description="Helical" evidence="1">
    <location>
        <begin position="240"/>
        <end position="262"/>
    </location>
</feature>
<dbReference type="PANTHER" id="PTHR12242:SF1">
    <property type="entry name" value="MYND-TYPE DOMAIN-CONTAINING PROTEIN"/>
    <property type="match status" value="1"/>
</dbReference>
<feature type="transmembrane region" description="Helical" evidence="1">
    <location>
        <begin position="120"/>
        <end position="140"/>
    </location>
</feature>
<feature type="transmembrane region" description="Helical" evidence="1">
    <location>
        <begin position="76"/>
        <end position="99"/>
    </location>
</feature>
<dbReference type="PANTHER" id="PTHR12242">
    <property type="entry name" value="OS02G0130600 PROTEIN-RELATED"/>
    <property type="match status" value="1"/>
</dbReference>
<organism evidence="2 3">
    <name type="scientific">Oculimacula yallundae</name>
    <dbReference type="NCBI Taxonomy" id="86028"/>
    <lineage>
        <taxon>Eukaryota</taxon>
        <taxon>Fungi</taxon>
        <taxon>Dikarya</taxon>
        <taxon>Ascomycota</taxon>
        <taxon>Pezizomycotina</taxon>
        <taxon>Leotiomycetes</taxon>
        <taxon>Helotiales</taxon>
        <taxon>Ploettnerulaceae</taxon>
        <taxon>Oculimacula</taxon>
    </lineage>
</organism>
<reference evidence="2 3" key="1">
    <citation type="journal article" date="2024" name="Commun. Biol.">
        <title>Comparative genomic analysis of thermophilic fungi reveals convergent evolutionary adaptations and gene losses.</title>
        <authorList>
            <person name="Steindorff A.S."/>
            <person name="Aguilar-Pontes M.V."/>
            <person name="Robinson A.J."/>
            <person name="Andreopoulos B."/>
            <person name="LaButti K."/>
            <person name="Kuo A."/>
            <person name="Mondo S."/>
            <person name="Riley R."/>
            <person name="Otillar R."/>
            <person name="Haridas S."/>
            <person name="Lipzen A."/>
            <person name="Grimwood J."/>
            <person name="Schmutz J."/>
            <person name="Clum A."/>
            <person name="Reid I.D."/>
            <person name="Moisan M.C."/>
            <person name="Butler G."/>
            <person name="Nguyen T.T.M."/>
            <person name="Dewar K."/>
            <person name="Conant G."/>
            <person name="Drula E."/>
            <person name="Henrissat B."/>
            <person name="Hansel C."/>
            <person name="Singer S."/>
            <person name="Hutchinson M.I."/>
            <person name="de Vries R.P."/>
            <person name="Natvig D.O."/>
            <person name="Powell A.J."/>
            <person name="Tsang A."/>
            <person name="Grigoriev I.V."/>
        </authorList>
    </citation>
    <scope>NUCLEOTIDE SEQUENCE [LARGE SCALE GENOMIC DNA]</scope>
    <source>
        <strain evidence="2 3">CBS 494.80</strain>
    </source>
</reference>
<accession>A0ABR4C3Y4</accession>
<proteinExistence type="predicted"/>
<feature type="transmembrane region" description="Helical" evidence="1">
    <location>
        <begin position="34"/>
        <end position="56"/>
    </location>
</feature>
<protein>
    <submittedName>
        <fullName evidence="2">Uncharacterized protein</fullName>
    </submittedName>
</protein>
<comment type="caution">
    <text evidence="2">The sequence shown here is derived from an EMBL/GenBank/DDBJ whole genome shotgun (WGS) entry which is preliminary data.</text>
</comment>
<keyword evidence="1" id="KW-0472">Membrane</keyword>
<dbReference type="Proteomes" id="UP001595075">
    <property type="component" value="Unassembled WGS sequence"/>
</dbReference>
<keyword evidence="1" id="KW-1133">Transmembrane helix</keyword>
<keyword evidence="3" id="KW-1185">Reference proteome</keyword>
<evidence type="ECO:0000313" key="2">
    <source>
        <dbReference type="EMBL" id="KAL2063773.1"/>
    </source>
</evidence>
<feature type="transmembrane region" description="Helical" evidence="1">
    <location>
        <begin position="185"/>
        <end position="203"/>
    </location>
</feature>
<gene>
    <name evidence="2" type="ORF">VTL71DRAFT_5578</name>
</gene>
<dbReference type="EMBL" id="JAZHXI010000015">
    <property type="protein sequence ID" value="KAL2063773.1"/>
    <property type="molecule type" value="Genomic_DNA"/>
</dbReference>
<name>A0ABR4C3Y4_9HELO</name>
<evidence type="ECO:0000313" key="3">
    <source>
        <dbReference type="Proteomes" id="UP001595075"/>
    </source>
</evidence>
<evidence type="ECO:0000256" key="1">
    <source>
        <dbReference type="SAM" id="Phobius"/>
    </source>
</evidence>
<sequence>MAKMNIFSAQHFRFGSDLWDPSHRFETSWLLPPWILFAIRAAISLYAFVVTFFIIGWEMAGHDGLSAKDVRNSFSFFTILCYWGICFYFLVAAIHTFSYALHGGTPLLNRLPRPFQALHYLFYSSITTFPLIVTIVYWAILYSSIGPFKTTFALWSNISQHGLNSAFALFELLFTRVNPAPWIHLLYLVLILICYLGLAYVTYATKGYYVYNFLNPNPPNHVIGADGDEKNIGGVGKGTVVGYVFGIAIAIIVIFCVAKGLATLRKWVTEKKMGRQGSFYAGREMGYGDVELETQRVWEK</sequence>